<dbReference type="AlphaFoldDB" id="A0A934UQU5"/>
<comment type="caution">
    <text evidence="4">The sequence shown here is derived from an EMBL/GenBank/DDBJ whole genome shotgun (WGS) entry which is preliminary data.</text>
</comment>
<protein>
    <submittedName>
        <fullName evidence="4">Response regulator</fullName>
    </submittedName>
</protein>
<sequence length="367" mass="38578">MNAGHAVAAILLIDDDPHQRAVAALVLSEAGHQLREASDGAEGLRLALEQPPELVVCDVVMPGMNGYQFVAAVRADAGLCTTPVILLTSLSGRAQVRTGMTTGADDYLLKPFEPPELLEAVHSLLERRRTQHDAIAGTVRLGVDEALAEQREQLAARYESQLLQELNARWKAGIDAGVALDFDVATVLLADVYSVLEHEGSGRAGGADLLRRAHEAASDALYLFGAVHVLPHGEDVLAVFPPTRKGQPELLRPLRAAWALQSAIGALLGGETGDAPQLAVAMDIGPLALVRLQDPLHGDAGVAPVPGATLQRLQALRSFAQQQAWPVVAPEASVGLLSDGAALTGRRSGALPDLGGAAVELLRPRQP</sequence>
<dbReference type="CDD" id="cd17574">
    <property type="entry name" value="REC_OmpR"/>
    <property type="match status" value="1"/>
</dbReference>
<feature type="domain" description="Response regulatory" evidence="3">
    <location>
        <begin position="9"/>
        <end position="125"/>
    </location>
</feature>
<accession>A0A934UQU5</accession>
<evidence type="ECO:0000259" key="3">
    <source>
        <dbReference type="PROSITE" id="PS50110"/>
    </source>
</evidence>
<keyword evidence="1 2" id="KW-0597">Phosphoprotein</keyword>
<evidence type="ECO:0000256" key="2">
    <source>
        <dbReference type="PROSITE-ProRule" id="PRU00169"/>
    </source>
</evidence>
<proteinExistence type="predicted"/>
<evidence type="ECO:0000313" key="5">
    <source>
        <dbReference type="Proteomes" id="UP000617041"/>
    </source>
</evidence>
<keyword evidence="5" id="KW-1185">Reference proteome</keyword>
<dbReference type="PANTHER" id="PTHR44591">
    <property type="entry name" value="STRESS RESPONSE REGULATOR PROTEIN 1"/>
    <property type="match status" value="1"/>
</dbReference>
<dbReference type="SUPFAM" id="SSF52172">
    <property type="entry name" value="CheY-like"/>
    <property type="match status" value="1"/>
</dbReference>
<reference evidence="4" key="1">
    <citation type="submission" date="2020-12" db="EMBL/GenBank/DDBJ databases">
        <title>Ramlibacter sp. nov., isolated from a freshwater alga, Cryptomonas.</title>
        <authorList>
            <person name="Kim H.M."/>
            <person name="Jeon C.O."/>
        </authorList>
    </citation>
    <scope>NUCLEOTIDE SEQUENCE</scope>
    <source>
        <strain evidence="4">CrO1</strain>
    </source>
</reference>
<dbReference type="EMBL" id="JAEDAO010000001">
    <property type="protein sequence ID" value="MBK0392171.1"/>
    <property type="molecule type" value="Genomic_DNA"/>
</dbReference>
<dbReference type="Pfam" id="PF00072">
    <property type="entry name" value="Response_reg"/>
    <property type="match status" value="1"/>
</dbReference>
<dbReference type="Proteomes" id="UP000617041">
    <property type="component" value="Unassembled WGS sequence"/>
</dbReference>
<dbReference type="PROSITE" id="PS50110">
    <property type="entry name" value="RESPONSE_REGULATORY"/>
    <property type="match status" value="1"/>
</dbReference>
<dbReference type="Gene3D" id="3.40.50.2300">
    <property type="match status" value="1"/>
</dbReference>
<dbReference type="SMART" id="SM00448">
    <property type="entry name" value="REC"/>
    <property type="match status" value="1"/>
</dbReference>
<dbReference type="InterPro" id="IPR050595">
    <property type="entry name" value="Bact_response_regulator"/>
</dbReference>
<evidence type="ECO:0000256" key="1">
    <source>
        <dbReference type="ARBA" id="ARBA00022553"/>
    </source>
</evidence>
<gene>
    <name evidence="4" type="ORF">I8E28_06175</name>
</gene>
<name>A0A934UQU5_9BURK</name>
<dbReference type="GO" id="GO:0000160">
    <property type="term" value="P:phosphorelay signal transduction system"/>
    <property type="evidence" value="ECO:0007669"/>
    <property type="project" value="InterPro"/>
</dbReference>
<organism evidence="4 5">
    <name type="scientific">Ramlibacter algicola</name>
    <dbReference type="NCBI Taxonomy" id="2795217"/>
    <lineage>
        <taxon>Bacteria</taxon>
        <taxon>Pseudomonadati</taxon>
        <taxon>Pseudomonadota</taxon>
        <taxon>Betaproteobacteria</taxon>
        <taxon>Burkholderiales</taxon>
        <taxon>Comamonadaceae</taxon>
        <taxon>Ramlibacter</taxon>
    </lineage>
</organism>
<dbReference type="InterPro" id="IPR001789">
    <property type="entry name" value="Sig_transdc_resp-reg_receiver"/>
</dbReference>
<dbReference type="PANTHER" id="PTHR44591:SF3">
    <property type="entry name" value="RESPONSE REGULATORY DOMAIN-CONTAINING PROTEIN"/>
    <property type="match status" value="1"/>
</dbReference>
<dbReference type="RefSeq" id="WP_200787121.1">
    <property type="nucleotide sequence ID" value="NZ_JAEDAO010000001.1"/>
</dbReference>
<evidence type="ECO:0000313" key="4">
    <source>
        <dbReference type="EMBL" id="MBK0392171.1"/>
    </source>
</evidence>
<feature type="modified residue" description="4-aspartylphosphate" evidence="2">
    <location>
        <position position="58"/>
    </location>
</feature>
<dbReference type="InterPro" id="IPR011006">
    <property type="entry name" value="CheY-like_superfamily"/>
</dbReference>